<feature type="transmembrane region" description="Helical" evidence="6">
    <location>
        <begin position="66"/>
        <end position="87"/>
    </location>
</feature>
<feature type="transmembrane region" description="Helical" evidence="6">
    <location>
        <begin position="187"/>
        <end position="205"/>
    </location>
</feature>
<keyword evidence="4 6" id="KW-1133">Transmembrane helix</keyword>
<reference evidence="8 9" key="1">
    <citation type="submission" date="2016-12" db="EMBL/GenBank/DDBJ databases">
        <authorList>
            <person name="Song W.-J."/>
            <person name="Kurnit D.M."/>
        </authorList>
    </citation>
    <scope>NUCLEOTIDE SEQUENCE [LARGE SCALE GENOMIC DNA]</scope>
    <source>
        <strain evidence="8 9">STM7296</strain>
    </source>
</reference>
<dbReference type="Proteomes" id="UP000187012">
    <property type="component" value="Unassembled WGS sequence"/>
</dbReference>
<keyword evidence="2" id="KW-1003">Cell membrane</keyword>
<dbReference type="STRING" id="1247936.BN2475_50058"/>
<dbReference type="SUPFAM" id="SSF103481">
    <property type="entry name" value="Multidrug resistance efflux transporter EmrE"/>
    <property type="match status" value="2"/>
</dbReference>
<keyword evidence="9" id="KW-1185">Reference proteome</keyword>
<evidence type="ECO:0000256" key="2">
    <source>
        <dbReference type="ARBA" id="ARBA00022475"/>
    </source>
</evidence>
<evidence type="ECO:0000313" key="9">
    <source>
        <dbReference type="Proteomes" id="UP000187012"/>
    </source>
</evidence>
<keyword evidence="5 6" id="KW-0472">Membrane</keyword>
<feature type="transmembrane region" description="Helical" evidence="6">
    <location>
        <begin position="281"/>
        <end position="298"/>
    </location>
</feature>
<dbReference type="Pfam" id="PF00892">
    <property type="entry name" value="EamA"/>
    <property type="match status" value="2"/>
</dbReference>
<evidence type="ECO:0000256" key="1">
    <source>
        <dbReference type="ARBA" id="ARBA00004651"/>
    </source>
</evidence>
<proteinExistence type="predicted"/>
<sequence length="385" mass="41138">MFSEAQISPSTLAGQSRYRVNLARVLLNDPLMSSRHSAAFTALLAAALFGATTPLAKALLGSLSPFLLAGLFYLGSGTGLAAVILARRVRHRAAAPQTGHSRFPLRDVPWLAGAIAAGGVAGPALLMLGLNTTPAATGSLLLNLEGVFTALIAWVVFRENVDVQVFAGMVAIVAGGVALSWQPGAAGLPPGTLLLIGACACWAIDNNLTRKVSTHDAMFIACVKGLVAGSVNVALALTLGARWPNLSSVALAMLTGFAGYGVSLVLFVVALRNLGTARTGAYFSVAPLFGVTLSWVLWPELPPLLFWVAAALMTLGVWLHIRERHEHPHTHEPLVHTHRHRHDAHHQHEHDFAWDGEEPHTHAHHHAPITHTHAHYPDIHHRHTH</sequence>
<evidence type="ECO:0000256" key="4">
    <source>
        <dbReference type="ARBA" id="ARBA00022989"/>
    </source>
</evidence>
<feature type="transmembrane region" description="Helical" evidence="6">
    <location>
        <begin position="108"/>
        <end position="130"/>
    </location>
</feature>
<gene>
    <name evidence="8" type="ORF">BN2475_50058</name>
</gene>
<protein>
    <recommendedName>
        <fullName evidence="7">EamA domain-containing protein</fullName>
    </recommendedName>
</protein>
<keyword evidence="3 6" id="KW-0812">Transmembrane</keyword>
<organism evidence="8 9">
    <name type="scientific">Paraburkholderia ribeironis</name>
    <dbReference type="NCBI Taxonomy" id="1247936"/>
    <lineage>
        <taxon>Bacteria</taxon>
        <taxon>Pseudomonadati</taxon>
        <taxon>Pseudomonadota</taxon>
        <taxon>Betaproteobacteria</taxon>
        <taxon>Burkholderiales</taxon>
        <taxon>Burkholderiaceae</taxon>
        <taxon>Paraburkholderia</taxon>
    </lineage>
</organism>
<feature type="transmembrane region" description="Helical" evidence="6">
    <location>
        <begin position="136"/>
        <end position="156"/>
    </location>
</feature>
<evidence type="ECO:0000256" key="3">
    <source>
        <dbReference type="ARBA" id="ARBA00022692"/>
    </source>
</evidence>
<evidence type="ECO:0000256" key="6">
    <source>
        <dbReference type="SAM" id="Phobius"/>
    </source>
</evidence>
<feature type="domain" description="EamA" evidence="7">
    <location>
        <begin position="191"/>
        <end position="319"/>
    </location>
</feature>
<feature type="transmembrane region" description="Helical" evidence="6">
    <location>
        <begin position="249"/>
        <end position="269"/>
    </location>
</feature>
<feature type="transmembrane region" description="Helical" evidence="6">
    <location>
        <begin position="38"/>
        <end position="60"/>
    </location>
</feature>
<name>A0A1N7RK58_9BURK</name>
<dbReference type="AlphaFoldDB" id="A0A1N7RK58"/>
<dbReference type="InterPro" id="IPR000620">
    <property type="entry name" value="EamA_dom"/>
</dbReference>
<feature type="domain" description="EamA" evidence="7">
    <location>
        <begin position="38"/>
        <end position="177"/>
    </location>
</feature>
<dbReference type="PANTHER" id="PTHR32322:SF18">
    <property type="entry name" value="S-ADENOSYLMETHIONINE_S-ADENOSYLHOMOCYSTEINE TRANSPORTER"/>
    <property type="match status" value="1"/>
</dbReference>
<dbReference type="PANTHER" id="PTHR32322">
    <property type="entry name" value="INNER MEMBRANE TRANSPORTER"/>
    <property type="match status" value="1"/>
</dbReference>
<evidence type="ECO:0000256" key="5">
    <source>
        <dbReference type="ARBA" id="ARBA00023136"/>
    </source>
</evidence>
<dbReference type="EMBL" id="CYGX02000005">
    <property type="protein sequence ID" value="SIT35501.1"/>
    <property type="molecule type" value="Genomic_DNA"/>
</dbReference>
<accession>A0A1N7RK58</accession>
<dbReference type="GO" id="GO:0005886">
    <property type="term" value="C:plasma membrane"/>
    <property type="evidence" value="ECO:0007669"/>
    <property type="project" value="UniProtKB-SubCell"/>
</dbReference>
<comment type="subcellular location">
    <subcellularLocation>
        <location evidence="1">Cell membrane</location>
        <topology evidence="1">Multi-pass membrane protein</topology>
    </subcellularLocation>
</comment>
<dbReference type="InterPro" id="IPR037185">
    <property type="entry name" value="EmrE-like"/>
</dbReference>
<feature type="transmembrane region" description="Helical" evidence="6">
    <location>
        <begin position="163"/>
        <end position="181"/>
    </location>
</feature>
<evidence type="ECO:0000259" key="7">
    <source>
        <dbReference type="Pfam" id="PF00892"/>
    </source>
</evidence>
<feature type="transmembrane region" description="Helical" evidence="6">
    <location>
        <begin position="304"/>
        <end position="321"/>
    </location>
</feature>
<evidence type="ECO:0000313" key="8">
    <source>
        <dbReference type="EMBL" id="SIT35501.1"/>
    </source>
</evidence>
<dbReference type="InterPro" id="IPR050638">
    <property type="entry name" value="AA-Vitamin_Transporters"/>
</dbReference>
<feature type="transmembrane region" description="Helical" evidence="6">
    <location>
        <begin position="217"/>
        <end position="237"/>
    </location>
</feature>